<dbReference type="PANTHER" id="PTHR43790:SF9">
    <property type="entry name" value="GALACTOFURANOSE TRANSPORTER ATP-BINDING PROTEIN YTFR"/>
    <property type="match status" value="1"/>
</dbReference>
<dbReference type="InterPro" id="IPR017871">
    <property type="entry name" value="ABC_transporter-like_CS"/>
</dbReference>
<evidence type="ECO:0000256" key="2">
    <source>
        <dbReference type="ARBA" id="ARBA00022737"/>
    </source>
</evidence>
<gene>
    <name evidence="6" type="ORF">H7344_08915</name>
</gene>
<evidence type="ECO:0000256" key="4">
    <source>
        <dbReference type="ARBA" id="ARBA00022840"/>
    </source>
</evidence>
<dbReference type="Gene3D" id="3.40.50.300">
    <property type="entry name" value="P-loop containing nucleotide triphosphate hydrolases"/>
    <property type="match status" value="2"/>
</dbReference>
<proteinExistence type="predicted"/>
<dbReference type="GO" id="GO:0005524">
    <property type="term" value="F:ATP binding"/>
    <property type="evidence" value="ECO:0007669"/>
    <property type="project" value="UniProtKB-KW"/>
</dbReference>
<dbReference type="PROSITE" id="PS50893">
    <property type="entry name" value="ABC_TRANSPORTER_2"/>
    <property type="match status" value="2"/>
</dbReference>
<accession>A0ABR6U8H8</accession>
<keyword evidence="4 6" id="KW-0067">ATP-binding</keyword>
<feature type="domain" description="ABC transporter" evidence="5">
    <location>
        <begin position="20"/>
        <end position="258"/>
    </location>
</feature>
<evidence type="ECO:0000256" key="3">
    <source>
        <dbReference type="ARBA" id="ARBA00022741"/>
    </source>
</evidence>
<dbReference type="SUPFAM" id="SSF52540">
    <property type="entry name" value="P-loop containing nucleoside triphosphate hydrolases"/>
    <property type="match status" value="2"/>
</dbReference>
<dbReference type="InterPro" id="IPR003439">
    <property type="entry name" value="ABC_transporter-like_ATP-bd"/>
</dbReference>
<sequence length="517" mass="55646">MTTTQNEPGRESAARPGPLLRVREAVKDYPGTRALDHMDFSLEAGEVHALLGENGAGKSTLIKALAGAIALTSGTVEIDGSKVEVRNPQQAQALGISVVHQHGNLVPELSVTENVLMVEGLGRRIGVLVDWRSAHRRTRALLDRVGLPDLDPHREVSSLGAHEQAMVAVAKALASNARVIILDEPTTSLQPAEVDTLFSQMRRLAEEGIGFVFVTHRLNEVFKVCDRITVMRDGGLVGTWQAAELDHDSLVDQLVGAEKAIAHEAFTATAPPREVVLEARGLRGDVLRGVDLQARAGEVVGIASLPGEGAGEVVESLYGMRRVHGEVLVEGTPRRIRNPQQAVAAGMALVPRDRLAQGLVSDLSIRENATLASTKSYRTDPVLRLMRRGRERSEVAEVMAQLSLKSGGLEKEVRTLSGGNAQKVVIGRWLLRRAKVYLLDSPTAAVDVHTKGEIYGLARSLADNGAAVVFTSTELEEFVRVCDRVLVLHDGAVVGELAGDDITVNSIMRLSFGRKSV</sequence>
<comment type="caution">
    <text evidence="6">The sequence shown here is derived from an EMBL/GenBank/DDBJ whole genome shotgun (WGS) entry which is preliminary data.</text>
</comment>
<dbReference type="PANTHER" id="PTHR43790">
    <property type="entry name" value="CARBOHYDRATE TRANSPORT ATP-BINDING PROTEIN MG119-RELATED"/>
    <property type="match status" value="1"/>
</dbReference>
<dbReference type="Pfam" id="PF00005">
    <property type="entry name" value="ABC_tran"/>
    <property type="match status" value="2"/>
</dbReference>
<evidence type="ECO:0000313" key="6">
    <source>
        <dbReference type="EMBL" id="MBC2960413.1"/>
    </source>
</evidence>
<dbReference type="InterPro" id="IPR050107">
    <property type="entry name" value="ABC_carbohydrate_import_ATPase"/>
</dbReference>
<evidence type="ECO:0000256" key="1">
    <source>
        <dbReference type="ARBA" id="ARBA00022448"/>
    </source>
</evidence>
<feature type="domain" description="ABC transporter" evidence="5">
    <location>
        <begin position="270"/>
        <end position="515"/>
    </location>
</feature>
<dbReference type="CDD" id="cd03216">
    <property type="entry name" value="ABC_Carb_Monos_I"/>
    <property type="match status" value="1"/>
</dbReference>
<keyword evidence="3" id="KW-0547">Nucleotide-binding</keyword>
<evidence type="ECO:0000313" key="7">
    <source>
        <dbReference type="Proteomes" id="UP000604001"/>
    </source>
</evidence>
<keyword evidence="1" id="KW-0813">Transport</keyword>
<dbReference type="Proteomes" id="UP000604001">
    <property type="component" value="Unassembled WGS sequence"/>
</dbReference>
<dbReference type="CDD" id="cd03215">
    <property type="entry name" value="ABC_Carb_Monos_II"/>
    <property type="match status" value="1"/>
</dbReference>
<dbReference type="SMART" id="SM00382">
    <property type="entry name" value="AAA"/>
    <property type="match status" value="2"/>
</dbReference>
<dbReference type="EMBL" id="JACMYC010000004">
    <property type="protein sequence ID" value="MBC2960413.1"/>
    <property type="molecule type" value="Genomic_DNA"/>
</dbReference>
<dbReference type="RefSeq" id="WP_186345666.1">
    <property type="nucleotide sequence ID" value="NZ_BMMR01000001.1"/>
</dbReference>
<evidence type="ECO:0000259" key="5">
    <source>
        <dbReference type="PROSITE" id="PS50893"/>
    </source>
</evidence>
<protein>
    <submittedName>
        <fullName evidence="6">Sugar ABC transporter ATP-binding protein</fullName>
    </submittedName>
</protein>
<organism evidence="6 7">
    <name type="scientific">Nocardioides deserti</name>
    <dbReference type="NCBI Taxonomy" id="1588644"/>
    <lineage>
        <taxon>Bacteria</taxon>
        <taxon>Bacillati</taxon>
        <taxon>Actinomycetota</taxon>
        <taxon>Actinomycetes</taxon>
        <taxon>Propionibacteriales</taxon>
        <taxon>Nocardioidaceae</taxon>
        <taxon>Nocardioides</taxon>
    </lineage>
</organism>
<keyword evidence="7" id="KW-1185">Reference proteome</keyword>
<dbReference type="InterPro" id="IPR003593">
    <property type="entry name" value="AAA+_ATPase"/>
</dbReference>
<dbReference type="InterPro" id="IPR027417">
    <property type="entry name" value="P-loop_NTPase"/>
</dbReference>
<reference evidence="6 7" key="1">
    <citation type="submission" date="2020-08" db="EMBL/GenBank/DDBJ databases">
        <title>novel species in genus Nocardioides.</title>
        <authorList>
            <person name="Zhang G."/>
        </authorList>
    </citation>
    <scope>NUCLEOTIDE SEQUENCE [LARGE SCALE GENOMIC DNA]</scope>
    <source>
        <strain evidence="6 7">SC8A-24</strain>
    </source>
</reference>
<dbReference type="PROSITE" id="PS00211">
    <property type="entry name" value="ABC_TRANSPORTER_1"/>
    <property type="match status" value="1"/>
</dbReference>
<name>A0ABR6U8H8_9ACTN</name>
<keyword evidence="2" id="KW-0677">Repeat</keyword>